<sequence>MLLILKKNQTERDLYLLLLVGCFYFVGTFLSNTFVNVLLWKQSESFLTIAYYNLSIYFMQLLSFYYAGILAKKIDRTILLRLGVIFLAVFYLSVLLLAEQSSQYSIVLGMLLGVGAGFYWLSYNVLTFEITEPETRDFFNGVLGSMQSFAGMIGPFLAGYIISKLNNSTGYFVIFSISFIMFLLAIFLTWYIQKRRVSGKFKIREIFIEKKQNQNWNIVLVSHFLQGFREGVFLFAISIWVFRISDSELSLGLFHFILSGTSFVIYILVTKKIKYHNRKKMILIGGILIYLSTTILIFADNFLLLLFYAGIIGLSYPLFTVPYISMTYDVIGKARSAKAFRIEYLVVREMFLNSGRIISILIFIGMVYLTDAIKTMPVLFLILGLGHTIVAFLMQKIRLD</sequence>
<dbReference type="InterPro" id="IPR052528">
    <property type="entry name" value="Sugar_transport-like"/>
</dbReference>
<dbReference type="RefSeq" id="WP_114353649.1">
    <property type="nucleotide sequence ID" value="NZ_QPJJ01000011.1"/>
</dbReference>
<feature type="transmembrane region" description="Helical" evidence="6">
    <location>
        <begin position="345"/>
        <end position="369"/>
    </location>
</feature>
<dbReference type="InterPro" id="IPR011701">
    <property type="entry name" value="MFS"/>
</dbReference>
<dbReference type="InterPro" id="IPR036259">
    <property type="entry name" value="MFS_trans_sf"/>
</dbReference>
<organism evidence="8 9">
    <name type="scientific">Saliterribacillus persicus</name>
    <dbReference type="NCBI Taxonomy" id="930114"/>
    <lineage>
        <taxon>Bacteria</taxon>
        <taxon>Bacillati</taxon>
        <taxon>Bacillota</taxon>
        <taxon>Bacilli</taxon>
        <taxon>Bacillales</taxon>
        <taxon>Bacillaceae</taxon>
        <taxon>Saliterribacillus</taxon>
    </lineage>
</organism>
<dbReference type="InterPro" id="IPR020846">
    <property type="entry name" value="MFS_dom"/>
</dbReference>
<name>A0A368XCC7_9BACI</name>
<evidence type="ECO:0000313" key="9">
    <source>
        <dbReference type="Proteomes" id="UP000252585"/>
    </source>
</evidence>
<dbReference type="SUPFAM" id="SSF103473">
    <property type="entry name" value="MFS general substrate transporter"/>
    <property type="match status" value="1"/>
</dbReference>
<feature type="transmembrane region" description="Helical" evidence="6">
    <location>
        <begin position="14"/>
        <end position="40"/>
    </location>
</feature>
<gene>
    <name evidence="8" type="ORF">DFR57_11194</name>
</gene>
<proteinExistence type="predicted"/>
<reference evidence="8 9" key="1">
    <citation type="submission" date="2018-07" db="EMBL/GenBank/DDBJ databases">
        <title>Genomic Encyclopedia of Type Strains, Phase IV (KMG-IV): sequencing the most valuable type-strain genomes for metagenomic binning, comparative biology and taxonomic classification.</title>
        <authorList>
            <person name="Goeker M."/>
        </authorList>
    </citation>
    <scope>NUCLEOTIDE SEQUENCE [LARGE SCALE GENOMIC DNA]</scope>
    <source>
        <strain evidence="8 9">DSM 27696</strain>
    </source>
</reference>
<dbReference type="GO" id="GO:0005886">
    <property type="term" value="C:plasma membrane"/>
    <property type="evidence" value="ECO:0007669"/>
    <property type="project" value="UniProtKB-SubCell"/>
</dbReference>
<feature type="transmembrane region" description="Helical" evidence="6">
    <location>
        <begin position="46"/>
        <end position="66"/>
    </location>
</feature>
<keyword evidence="4 6" id="KW-1133">Transmembrane helix</keyword>
<dbReference type="Pfam" id="PF07690">
    <property type="entry name" value="MFS_1"/>
    <property type="match status" value="1"/>
</dbReference>
<feature type="transmembrane region" description="Helical" evidence="6">
    <location>
        <begin position="138"/>
        <end position="163"/>
    </location>
</feature>
<dbReference type="PANTHER" id="PTHR23526:SF2">
    <property type="entry name" value="MAJOR FACILITATOR SUPERFAMILY (MFS) PROFILE DOMAIN-CONTAINING PROTEIN"/>
    <property type="match status" value="1"/>
</dbReference>
<comment type="subcellular location">
    <subcellularLocation>
        <location evidence="1">Cell membrane</location>
        <topology evidence="1">Multi-pass membrane protein</topology>
    </subcellularLocation>
</comment>
<dbReference type="PROSITE" id="PS50850">
    <property type="entry name" value="MFS"/>
    <property type="match status" value="1"/>
</dbReference>
<feature type="transmembrane region" description="Helical" evidence="6">
    <location>
        <begin position="305"/>
        <end position="324"/>
    </location>
</feature>
<protein>
    <submittedName>
        <fullName evidence="8">YQGE family putative transporter</fullName>
    </submittedName>
</protein>
<evidence type="ECO:0000313" key="8">
    <source>
        <dbReference type="EMBL" id="RCW65359.1"/>
    </source>
</evidence>
<feature type="transmembrane region" description="Helical" evidence="6">
    <location>
        <begin position="375"/>
        <end position="394"/>
    </location>
</feature>
<feature type="transmembrane region" description="Helical" evidence="6">
    <location>
        <begin position="78"/>
        <end position="98"/>
    </location>
</feature>
<comment type="caution">
    <text evidence="8">The sequence shown here is derived from an EMBL/GenBank/DDBJ whole genome shotgun (WGS) entry which is preliminary data.</text>
</comment>
<feature type="transmembrane region" description="Helical" evidence="6">
    <location>
        <begin position="169"/>
        <end position="192"/>
    </location>
</feature>
<evidence type="ECO:0000256" key="3">
    <source>
        <dbReference type="ARBA" id="ARBA00022692"/>
    </source>
</evidence>
<keyword evidence="5 6" id="KW-0472">Membrane</keyword>
<feature type="domain" description="Major facilitator superfamily (MFS) profile" evidence="7">
    <location>
        <begin position="1"/>
        <end position="197"/>
    </location>
</feature>
<keyword evidence="3 6" id="KW-0812">Transmembrane</keyword>
<evidence type="ECO:0000259" key="7">
    <source>
        <dbReference type="PROSITE" id="PS50850"/>
    </source>
</evidence>
<keyword evidence="2" id="KW-0813">Transport</keyword>
<feature type="transmembrane region" description="Helical" evidence="6">
    <location>
        <begin position="218"/>
        <end position="243"/>
    </location>
</feature>
<feature type="transmembrane region" description="Helical" evidence="6">
    <location>
        <begin position="281"/>
        <end position="299"/>
    </location>
</feature>
<dbReference type="AlphaFoldDB" id="A0A368XCC7"/>
<dbReference type="OrthoDB" id="2086294at2"/>
<evidence type="ECO:0000256" key="2">
    <source>
        <dbReference type="ARBA" id="ARBA00022448"/>
    </source>
</evidence>
<keyword evidence="9" id="KW-1185">Reference proteome</keyword>
<evidence type="ECO:0000256" key="1">
    <source>
        <dbReference type="ARBA" id="ARBA00004651"/>
    </source>
</evidence>
<evidence type="ECO:0000256" key="4">
    <source>
        <dbReference type="ARBA" id="ARBA00022989"/>
    </source>
</evidence>
<dbReference type="Gene3D" id="1.20.1250.20">
    <property type="entry name" value="MFS general substrate transporter like domains"/>
    <property type="match status" value="2"/>
</dbReference>
<dbReference type="GO" id="GO:0022857">
    <property type="term" value="F:transmembrane transporter activity"/>
    <property type="evidence" value="ECO:0007669"/>
    <property type="project" value="InterPro"/>
</dbReference>
<dbReference type="Proteomes" id="UP000252585">
    <property type="component" value="Unassembled WGS sequence"/>
</dbReference>
<accession>A0A368XCC7</accession>
<evidence type="ECO:0000256" key="6">
    <source>
        <dbReference type="SAM" id="Phobius"/>
    </source>
</evidence>
<dbReference type="PANTHER" id="PTHR23526">
    <property type="entry name" value="INTEGRAL MEMBRANE TRANSPORT PROTEIN-RELATED"/>
    <property type="match status" value="1"/>
</dbReference>
<evidence type="ECO:0000256" key="5">
    <source>
        <dbReference type="ARBA" id="ARBA00023136"/>
    </source>
</evidence>
<feature type="transmembrane region" description="Helical" evidence="6">
    <location>
        <begin position="104"/>
        <end position="126"/>
    </location>
</feature>
<feature type="transmembrane region" description="Helical" evidence="6">
    <location>
        <begin position="249"/>
        <end position="269"/>
    </location>
</feature>
<dbReference type="EMBL" id="QPJJ01000011">
    <property type="protein sequence ID" value="RCW65359.1"/>
    <property type="molecule type" value="Genomic_DNA"/>
</dbReference>